<proteinExistence type="predicted"/>
<evidence type="ECO:0000313" key="1">
    <source>
        <dbReference type="EMBL" id="EDM25218.1"/>
    </source>
</evidence>
<gene>
    <name evidence="1" type="ORF">LNTAR_03279</name>
</gene>
<name>A6DT43_9BACT</name>
<dbReference type="AlphaFoldDB" id="A6DT43"/>
<reference evidence="1 2" key="1">
    <citation type="journal article" date="2010" name="J. Bacteriol.">
        <title>Genome sequence of Lentisphaera araneosa HTCC2155T, the type species of the order Lentisphaerales in the phylum Lentisphaerae.</title>
        <authorList>
            <person name="Thrash J.C."/>
            <person name="Cho J.C."/>
            <person name="Vergin K.L."/>
            <person name="Morris R.M."/>
            <person name="Giovannoni S.J."/>
        </authorList>
    </citation>
    <scope>NUCLEOTIDE SEQUENCE [LARGE SCALE GENOMIC DNA]</scope>
    <source>
        <strain evidence="1 2">HTCC2155</strain>
    </source>
</reference>
<accession>A6DT43</accession>
<evidence type="ECO:0000313" key="2">
    <source>
        <dbReference type="Proteomes" id="UP000004947"/>
    </source>
</evidence>
<sequence length="70" mass="8036">MLVKNDLSKKKNETHDEFVFCECSSLMILLQMIEMNLVYCILYFSHTRLMLLGIDHVMPSALNLSPDGTV</sequence>
<dbReference type="Proteomes" id="UP000004947">
    <property type="component" value="Unassembled WGS sequence"/>
</dbReference>
<dbReference type="STRING" id="313628.LNTAR_03279"/>
<keyword evidence="2" id="KW-1185">Reference proteome</keyword>
<comment type="caution">
    <text evidence="1">The sequence shown here is derived from an EMBL/GenBank/DDBJ whole genome shotgun (WGS) entry which is preliminary data.</text>
</comment>
<protein>
    <submittedName>
        <fullName evidence="1">Uncharacterized protein</fullName>
    </submittedName>
</protein>
<organism evidence="1 2">
    <name type="scientific">Lentisphaera araneosa HTCC2155</name>
    <dbReference type="NCBI Taxonomy" id="313628"/>
    <lineage>
        <taxon>Bacteria</taxon>
        <taxon>Pseudomonadati</taxon>
        <taxon>Lentisphaerota</taxon>
        <taxon>Lentisphaeria</taxon>
        <taxon>Lentisphaerales</taxon>
        <taxon>Lentisphaeraceae</taxon>
        <taxon>Lentisphaera</taxon>
    </lineage>
</organism>
<dbReference type="EMBL" id="ABCK01000034">
    <property type="protein sequence ID" value="EDM25218.1"/>
    <property type="molecule type" value="Genomic_DNA"/>
</dbReference>